<gene>
    <name evidence="1" type="ORF">TREES_T100020736</name>
</gene>
<dbReference type="AlphaFoldDB" id="L9KBN7"/>
<dbReference type="Proteomes" id="UP000011518">
    <property type="component" value="Unassembled WGS sequence"/>
</dbReference>
<organism evidence="1 2">
    <name type="scientific">Tupaia chinensis</name>
    <name type="common">Chinese tree shrew</name>
    <name type="synonym">Tupaia belangeri chinensis</name>
    <dbReference type="NCBI Taxonomy" id="246437"/>
    <lineage>
        <taxon>Eukaryota</taxon>
        <taxon>Metazoa</taxon>
        <taxon>Chordata</taxon>
        <taxon>Craniata</taxon>
        <taxon>Vertebrata</taxon>
        <taxon>Euteleostomi</taxon>
        <taxon>Mammalia</taxon>
        <taxon>Eutheria</taxon>
        <taxon>Euarchontoglires</taxon>
        <taxon>Scandentia</taxon>
        <taxon>Tupaiidae</taxon>
        <taxon>Tupaia</taxon>
    </lineage>
</organism>
<evidence type="ECO:0000313" key="1">
    <source>
        <dbReference type="EMBL" id="ELW58797.1"/>
    </source>
</evidence>
<dbReference type="InParanoid" id="L9KBN7"/>
<reference evidence="2" key="1">
    <citation type="submission" date="2012-07" db="EMBL/GenBank/DDBJ databases">
        <title>Genome of the Chinese tree shrew, a rising model animal genetically related to primates.</title>
        <authorList>
            <person name="Zhang G."/>
            <person name="Fan Y."/>
            <person name="Yao Y."/>
            <person name="Huang Z."/>
        </authorList>
    </citation>
    <scope>NUCLEOTIDE SEQUENCE [LARGE SCALE GENOMIC DNA]</scope>
</reference>
<sequence>MWHPRGPACPTQVLRGECGRVDSQACDRIRETSVQVTWACPYTTAPGLERRQSREFLSHKDCPVKMWPLRMNSPGGGTVPGPLWTLGNLSSEPEALRAWTLALWCQLMGHMELTVGIGICDRAGIDPT</sequence>
<name>L9KBN7_TUPCH</name>
<keyword evidence="2" id="KW-1185">Reference proteome</keyword>
<evidence type="ECO:0000313" key="2">
    <source>
        <dbReference type="Proteomes" id="UP000011518"/>
    </source>
</evidence>
<dbReference type="EMBL" id="KB320899">
    <property type="protein sequence ID" value="ELW58797.1"/>
    <property type="molecule type" value="Genomic_DNA"/>
</dbReference>
<protein>
    <submittedName>
        <fullName evidence="1">Uncharacterized protein</fullName>
    </submittedName>
</protein>
<accession>L9KBN7</accession>
<proteinExistence type="predicted"/>
<reference evidence="2" key="2">
    <citation type="journal article" date="2013" name="Nat. Commun.">
        <title>Genome of the Chinese tree shrew.</title>
        <authorList>
            <person name="Fan Y."/>
            <person name="Huang Z.Y."/>
            <person name="Cao C.C."/>
            <person name="Chen C.S."/>
            <person name="Chen Y.X."/>
            <person name="Fan D.D."/>
            <person name="He J."/>
            <person name="Hou H.L."/>
            <person name="Hu L."/>
            <person name="Hu X.T."/>
            <person name="Jiang X.T."/>
            <person name="Lai R."/>
            <person name="Lang Y.S."/>
            <person name="Liang B."/>
            <person name="Liao S.G."/>
            <person name="Mu D."/>
            <person name="Ma Y.Y."/>
            <person name="Niu Y.Y."/>
            <person name="Sun X.Q."/>
            <person name="Xia J.Q."/>
            <person name="Xiao J."/>
            <person name="Xiong Z.Q."/>
            <person name="Xu L."/>
            <person name="Yang L."/>
            <person name="Zhang Y."/>
            <person name="Zhao W."/>
            <person name="Zhao X.D."/>
            <person name="Zheng Y.T."/>
            <person name="Zhou J.M."/>
            <person name="Zhu Y.B."/>
            <person name="Zhang G.J."/>
            <person name="Wang J."/>
            <person name="Yao Y.G."/>
        </authorList>
    </citation>
    <scope>NUCLEOTIDE SEQUENCE [LARGE SCALE GENOMIC DNA]</scope>
</reference>